<evidence type="ECO:0000256" key="5">
    <source>
        <dbReference type="ARBA" id="ARBA00022741"/>
    </source>
</evidence>
<dbReference type="SUPFAM" id="SSF51984">
    <property type="entry name" value="MurCD N-terminal domain"/>
    <property type="match status" value="1"/>
</dbReference>
<gene>
    <name evidence="7 11" type="primary">murD</name>
    <name evidence="11" type="ORF">ACFOEW_15245</name>
</gene>
<evidence type="ECO:0000256" key="1">
    <source>
        <dbReference type="ARBA" id="ARBA00004496"/>
    </source>
</evidence>
<dbReference type="Gene3D" id="3.40.1190.10">
    <property type="entry name" value="Mur-like, catalytic domain"/>
    <property type="match status" value="1"/>
</dbReference>
<evidence type="ECO:0000256" key="8">
    <source>
        <dbReference type="RuleBase" id="RU003664"/>
    </source>
</evidence>
<keyword evidence="7 8" id="KW-0131">Cell cycle</keyword>
<evidence type="ECO:0000313" key="11">
    <source>
        <dbReference type="EMBL" id="MFC3203172.1"/>
    </source>
</evidence>
<keyword evidence="7 8" id="KW-0133">Cell shape</keyword>
<dbReference type="InterPro" id="IPR036615">
    <property type="entry name" value="Mur_ligase_C_dom_sf"/>
</dbReference>
<feature type="domain" description="Mur ligase central" evidence="10">
    <location>
        <begin position="113"/>
        <end position="280"/>
    </location>
</feature>
<dbReference type="Proteomes" id="UP001595477">
    <property type="component" value="Unassembled WGS sequence"/>
</dbReference>
<evidence type="ECO:0000256" key="7">
    <source>
        <dbReference type="HAMAP-Rule" id="MF_00639"/>
    </source>
</evidence>
<proteinExistence type="inferred from homology"/>
<keyword evidence="12" id="KW-1185">Reference proteome</keyword>
<dbReference type="PROSITE" id="PS51257">
    <property type="entry name" value="PROKAR_LIPOPROTEIN"/>
    <property type="match status" value="1"/>
</dbReference>
<dbReference type="EC" id="6.3.2.9" evidence="7 8"/>
<evidence type="ECO:0000259" key="10">
    <source>
        <dbReference type="Pfam" id="PF08245"/>
    </source>
</evidence>
<comment type="caution">
    <text evidence="11">The sequence shown here is derived from an EMBL/GenBank/DDBJ whole genome shotgun (WGS) entry which is preliminary data.</text>
</comment>
<comment type="pathway">
    <text evidence="2 7 8">Cell wall biogenesis; peptidoglycan biosynthesis.</text>
</comment>
<evidence type="ECO:0000256" key="4">
    <source>
        <dbReference type="ARBA" id="ARBA00022598"/>
    </source>
</evidence>
<evidence type="ECO:0000259" key="9">
    <source>
        <dbReference type="Pfam" id="PF02875"/>
    </source>
</evidence>
<keyword evidence="7 8" id="KW-0132">Cell division</keyword>
<comment type="catalytic activity">
    <reaction evidence="7 8">
        <text>UDP-N-acetyl-alpha-D-muramoyl-L-alanine + D-glutamate + ATP = UDP-N-acetyl-alpha-D-muramoyl-L-alanyl-D-glutamate + ADP + phosphate + H(+)</text>
        <dbReference type="Rhea" id="RHEA:16429"/>
        <dbReference type="ChEBI" id="CHEBI:15378"/>
        <dbReference type="ChEBI" id="CHEBI:29986"/>
        <dbReference type="ChEBI" id="CHEBI:30616"/>
        <dbReference type="ChEBI" id="CHEBI:43474"/>
        <dbReference type="ChEBI" id="CHEBI:83898"/>
        <dbReference type="ChEBI" id="CHEBI:83900"/>
        <dbReference type="ChEBI" id="CHEBI:456216"/>
        <dbReference type="EC" id="6.3.2.9"/>
    </reaction>
</comment>
<keyword evidence="6 7" id="KW-0067">ATP-binding</keyword>
<dbReference type="InterPro" id="IPR013221">
    <property type="entry name" value="Mur_ligase_cen"/>
</dbReference>
<feature type="domain" description="Mur ligase C-terminal" evidence="9">
    <location>
        <begin position="303"/>
        <end position="416"/>
    </location>
</feature>
<dbReference type="SUPFAM" id="SSF53623">
    <property type="entry name" value="MurD-like peptide ligases, catalytic domain"/>
    <property type="match status" value="1"/>
</dbReference>
<keyword evidence="7 8" id="KW-0573">Peptidoglycan synthesis</keyword>
<organism evidence="11 12">
    <name type="scientific">Alteromonas oceani</name>
    <dbReference type="NCBI Taxonomy" id="2071609"/>
    <lineage>
        <taxon>Bacteria</taxon>
        <taxon>Pseudomonadati</taxon>
        <taxon>Pseudomonadota</taxon>
        <taxon>Gammaproteobacteria</taxon>
        <taxon>Alteromonadales</taxon>
        <taxon>Alteromonadaceae</taxon>
        <taxon>Alteromonas/Salinimonas group</taxon>
        <taxon>Alteromonas</taxon>
    </lineage>
</organism>
<name>A0ABV7K6P0_9ALTE</name>
<comment type="function">
    <text evidence="7 8">Cell wall formation. Catalyzes the addition of glutamate to the nucleotide precursor UDP-N-acetylmuramoyl-L-alanine (UMA).</text>
</comment>
<evidence type="ECO:0000256" key="2">
    <source>
        <dbReference type="ARBA" id="ARBA00004752"/>
    </source>
</evidence>
<dbReference type="Gene3D" id="3.40.50.720">
    <property type="entry name" value="NAD(P)-binding Rossmann-like Domain"/>
    <property type="match status" value="1"/>
</dbReference>
<dbReference type="RefSeq" id="WP_123325904.1">
    <property type="nucleotide sequence ID" value="NZ_JBHRSX010000034.1"/>
</dbReference>
<dbReference type="PANTHER" id="PTHR43692:SF1">
    <property type="entry name" value="UDP-N-ACETYLMURAMOYLALANINE--D-GLUTAMATE LIGASE"/>
    <property type="match status" value="1"/>
</dbReference>
<evidence type="ECO:0000256" key="6">
    <source>
        <dbReference type="ARBA" id="ARBA00022840"/>
    </source>
</evidence>
<reference evidence="12" key="1">
    <citation type="journal article" date="2019" name="Int. J. Syst. Evol. Microbiol.">
        <title>The Global Catalogue of Microorganisms (GCM) 10K type strain sequencing project: providing services to taxonomists for standard genome sequencing and annotation.</title>
        <authorList>
            <consortium name="The Broad Institute Genomics Platform"/>
            <consortium name="The Broad Institute Genome Sequencing Center for Infectious Disease"/>
            <person name="Wu L."/>
            <person name="Ma J."/>
        </authorList>
    </citation>
    <scope>NUCLEOTIDE SEQUENCE [LARGE SCALE GENOMIC DNA]</scope>
    <source>
        <strain evidence="12">KCTC 52449</strain>
    </source>
</reference>
<dbReference type="Gene3D" id="3.90.190.20">
    <property type="entry name" value="Mur ligase, C-terminal domain"/>
    <property type="match status" value="1"/>
</dbReference>
<dbReference type="NCBIfam" id="TIGR01087">
    <property type="entry name" value="murD"/>
    <property type="match status" value="1"/>
</dbReference>
<dbReference type="InterPro" id="IPR005762">
    <property type="entry name" value="MurD"/>
</dbReference>
<dbReference type="InterPro" id="IPR004101">
    <property type="entry name" value="Mur_ligase_C"/>
</dbReference>
<accession>A0ABV7K6P0</accession>
<sequence>MTETARLPQYVIAGLGQTGLSCVRHLQQQSVAFKVWDTRAGFNVSEELAAQVNADITCGELPQNYWQGVTHLVLSPGIATDLPEVTRARQAGVSVIGDIELFAHAVNQPVIGITGSNGKTTVTLLTTHILKELGFNPIAAGNVGLPALDTLQQKADITVLELSSFQLETTRSLALAAGVILNVSADHLDRHHTLAAYSEAKQRIFDHCRVAVVNRNDSNTMPMTTVETKIATGLNPASEDFGWDAPRQTITYNGKSLLALADTALVGLHNALNIQSALALVSVFTEDMTAAAEAVKSFKSAPHRCTKIAEVAGVSFIDDSKATNIGATEAALQGLAGSLKGKLILIAGGDAKGADLSELAPVFSAHVDVVIALGKDGQVLSDIASHGFYVESLEQAVQQAFSLAEPGDTVLLSPACASLDMFDNYQHRAEVFQQAVEELSV</sequence>
<keyword evidence="4 7" id="KW-0436">Ligase</keyword>
<dbReference type="InterPro" id="IPR036565">
    <property type="entry name" value="Mur-like_cat_sf"/>
</dbReference>
<dbReference type="GO" id="GO:0008764">
    <property type="term" value="F:UDP-N-acetylmuramoylalanine-D-glutamate ligase activity"/>
    <property type="evidence" value="ECO:0007669"/>
    <property type="project" value="UniProtKB-EC"/>
</dbReference>
<evidence type="ECO:0000313" key="12">
    <source>
        <dbReference type="Proteomes" id="UP001595477"/>
    </source>
</evidence>
<keyword evidence="5 7" id="KW-0547">Nucleotide-binding</keyword>
<dbReference type="PANTHER" id="PTHR43692">
    <property type="entry name" value="UDP-N-ACETYLMURAMOYLALANINE--D-GLUTAMATE LIGASE"/>
    <property type="match status" value="1"/>
</dbReference>
<dbReference type="Pfam" id="PF08245">
    <property type="entry name" value="Mur_ligase_M"/>
    <property type="match status" value="1"/>
</dbReference>
<dbReference type="Pfam" id="PF02875">
    <property type="entry name" value="Mur_ligase_C"/>
    <property type="match status" value="1"/>
</dbReference>
<keyword evidence="7 8" id="KW-0961">Cell wall biogenesis/degradation</keyword>
<evidence type="ECO:0000256" key="3">
    <source>
        <dbReference type="ARBA" id="ARBA00022490"/>
    </source>
</evidence>
<dbReference type="SUPFAM" id="SSF53244">
    <property type="entry name" value="MurD-like peptide ligases, peptide-binding domain"/>
    <property type="match status" value="1"/>
</dbReference>
<feature type="binding site" evidence="7">
    <location>
        <begin position="115"/>
        <end position="121"/>
    </location>
    <ligand>
        <name>ATP</name>
        <dbReference type="ChEBI" id="CHEBI:30616"/>
    </ligand>
</feature>
<keyword evidence="3 7" id="KW-0963">Cytoplasm</keyword>
<dbReference type="Pfam" id="PF21799">
    <property type="entry name" value="MurD-like_N"/>
    <property type="match status" value="1"/>
</dbReference>
<protein>
    <recommendedName>
        <fullName evidence="7 8">UDP-N-acetylmuramoylalanine--D-glutamate ligase</fullName>
        <ecNumber evidence="7 8">6.3.2.9</ecNumber>
    </recommendedName>
    <alternativeName>
        <fullName evidence="7">D-glutamic acid-adding enzyme</fullName>
    </alternativeName>
    <alternativeName>
        <fullName evidence="7">UDP-N-acetylmuramoyl-L-alanyl-D-glutamate synthetase</fullName>
    </alternativeName>
</protein>
<dbReference type="EMBL" id="JBHRSX010000034">
    <property type="protein sequence ID" value="MFC3203172.1"/>
    <property type="molecule type" value="Genomic_DNA"/>
</dbReference>
<comment type="similarity">
    <text evidence="7">Belongs to the MurCDEF family.</text>
</comment>
<dbReference type="HAMAP" id="MF_00639">
    <property type="entry name" value="MurD"/>
    <property type="match status" value="1"/>
</dbReference>
<comment type="subcellular location">
    <subcellularLocation>
        <location evidence="1 7 8">Cytoplasm</location>
    </subcellularLocation>
</comment>